<accession>A0A2I9CSB1</accession>
<comment type="caution">
    <text evidence="1">The sequence shown here is derived from an EMBL/GenBank/DDBJ whole genome shotgun (WGS) entry which is preliminary data.</text>
</comment>
<keyword evidence="2" id="KW-1185">Reference proteome</keyword>
<dbReference type="AlphaFoldDB" id="A0A2I9CSB1"/>
<dbReference type="Proteomes" id="UP000236569">
    <property type="component" value="Unassembled WGS sequence"/>
</dbReference>
<organism evidence="1 2">
    <name type="scientific">Deinococcus aerius</name>
    <dbReference type="NCBI Taxonomy" id="200253"/>
    <lineage>
        <taxon>Bacteria</taxon>
        <taxon>Thermotogati</taxon>
        <taxon>Deinococcota</taxon>
        <taxon>Deinococci</taxon>
        <taxon>Deinococcales</taxon>
        <taxon>Deinococcaceae</taxon>
        <taxon>Deinococcus</taxon>
    </lineage>
</organism>
<proteinExistence type="predicted"/>
<evidence type="ECO:0000313" key="2">
    <source>
        <dbReference type="Proteomes" id="UP000236569"/>
    </source>
</evidence>
<sequence>MVDMHVGNYLGLVHGSEQHLVDALKKVAEHHGDEPDIEETCRLLASWSEKHLEHLGLLVQKYGESKNLEPANMEKALFHGPQKGSLALLRDLHDLWLLANEVQLCWTVLEQAAQALRDDELERVCQECGRETKRQIAFFLTRIKQAAPQALVVA</sequence>
<gene>
    <name evidence="1" type="ORF">DAERI_020120</name>
</gene>
<reference evidence="2" key="1">
    <citation type="submission" date="2018-01" db="EMBL/GenBank/DDBJ databases">
        <title>Draft Genome Sequence of the Radioresistant Bacterium Deinococcus aerius TR0125, Isolated from the Higher Atmosphere above Japan.</title>
        <authorList>
            <person name="Satoh K."/>
            <person name="Arai H."/>
            <person name="Sanzen T."/>
            <person name="Kawaguchi Y."/>
            <person name="Hayashi H."/>
            <person name="Yokobori S."/>
            <person name="Yamagishi A."/>
            <person name="Oono Y."/>
            <person name="Narumi I."/>
        </authorList>
    </citation>
    <scope>NUCLEOTIDE SEQUENCE [LARGE SCALE GENOMIC DNA]</scope>
    <source>
        <strain evidence="2">TR0125</strain>
    </source>
</reference>
<dbReference type="EMBL" id="BFAG01000002">
    <property type="protein sequence ID" value="GBF04523.1"/>
    <property type="molecule type" value="Genomic_DNA"/>
</dbReference>
<evidence type="ECO:0000313" key="1">
    <source>
        <dbReference type="EMBL" id="GBF04523.1"/>
    </source>
</evidence>
<protein>
    <submittedName>
        <fullName evidence="1">Molybdopterin oxidoreductase</fullName>
    </submittedName>
</protein>
<name>A0A2I9CSB1_9DEIO</name>